<keyword evidence="11 14" id="KW-0472">Membrane</keyword>
<dbReference type="GO" id="GO:1990544">
    <property type="term" value="P:mitochondrial ATP transmembrane transport"/>
    <property type="evidence" value="ECO:0007669"/>
    <property type="project" value="InterPro"/>
</dbReference>
<evidence type="ECO:0000256" key="9">
    <source>
        <dbReference type="ARBA" id="ARBA00022989"/>
    </source>
</evidence>
<evidence type="ECO:0000256" key="11">
    <source>
        <dbReference type="ARBA" id="ARBA00023136"/>
    </source>
</evidence>
<evidence type="ECO:0000256" key="3">
    <source>
        <dbReference type="ARBA" id="ARBA00011245"/>
    </source>
</evidence>
<keyword evidence="8" id="KW-0999">Mitochondrion inner membrane</keyword>
<gene>
    <name evidence="17" type="ORF">BGZ65_010059</name>
</gene>
<evidence type="ECO:0000256" key="8">
    <source>
        <dbReference type="ARBA" id="ARBA00022792"/>
    </source>
</evidence>
<dbReference type="EMBL" id="JAAAHW010009519">
    <property type="protein sequence ID" value="KAF9939592.1"/>
    <property type="molecule type" value="Genomic_DNA"/>
</dbReference>
<keyword evidence="10" id="KW-0496">Mitochondrion</keyword>
<dbReference type="PANTHER" id="PTHR45635">
    <property type="entry name" value="ADP,ATP CARRIER PROTEIN 1-RELATED-RELATED"/>
    <property type="match status" value="1"/>
</dbReference>
<evidence type="ECO:0000256" key="7">
    <source>
        <dbReference type="ARBA" id="ARBA00022737"/>
    </source>
</evidence>
<keyword evidence="7" id="KW-0677">Repeat</keyword>
<dbReference type="Proteomes" id="UP000749646">
    <property type="component" value="Unassembled WGS sequence"/>
</dbReference>
<feature type="repeat" description="Solcar" evidence="14">
    <location>
        <begin position="190"/>
        <end position="283"/>
    </location>
</feature>
<dbReference type="PRINTS" id="PR00926">
    <property type="entry name" value="MITOCARRIER"/>
</dbReference>
<keyword evidence="5" id="KW-0050">Antiport</keyword>
<reference evidence="17" key="1">
    <citation type="journal article" date="2020" name="Fungal Divers.">
        <title>Resolving the Mortierellaceae phylogeny through synthesis of multi-gene phylogenetics and phylogenomics.</title>
        <authorList>
            <person name="Vandepol N."/>
            <person name="Liber J."/>
            <person name="Desiro A."/>
            <person name="Na H."/>
            <person name="Kennedy M."/>
            <person name="Barry K."/>
            <person name="Grigoriev I.V."/>
            <person name="Miller A.N."/>
            <person name="O'Donnell K."/>
            <person name="Stajich J.E."/>
            <person name="Bonito G."/>
        </authorList>
    </citation>
    <scope>NUCLEOTIDE SEQUENCE</scope>
    <source>
        <strain evidence="17">MES-2147</strain>
    </source>
</reference>
<keyword evidence="18" id="KW-1185">Reference proteome</keyword>
<evidence type="ECO:0000256" key="14">
    <source>
        <dbReference type="PROSITE-ProRule" id="PRU00282"/>
    </source>
</evidence>
<dbReference type="GO" id="GO:0005743">
    <property type="term" value="C:mitochondrial inner membrane"/>
    <property type="evidence" value="ECO:0007669"/>
    <property type="project" value="UniProtKB-SubCell"/>
</dbReference>
<organism evidence="17 18">
    <name type="scientific">Modicella reniformis</name>
    <dbReference type="NCBI Taxonomy" id="1440133"/>
    <lineage>
        <taxon>Eukaryota</taxon>
        <taxon>Fungi</taxon>
        <taxon>Fungi incertae sedis</taxon>
        <taxon>Mucoromycota</taxon>
        <taxon>Mortierellomycotina</taxon>
        <taxon>Mortierellomycetes</taxon>
        <taxon>Mortierellales</taxon>
        <taxon>Mortierellaceae</taxon>
        <taxon>Modicella</taxon>
    </lineage>
</organism>
<comment type="subunit">
    <text evidence="3 16">Monomer.</text>
</comment>
<keyword evidence="6 14" id="KW-0812">Transmembrane</keyword>
<dbReference type="InterPro" id="IPR018108">
    <property type="entry name" value="MCP_transmembrane"/>
</dbReference>
<comment type="similarity">
    <text evidence="2 15">Belongs to the mitochondrial carrier (TC 2.A.29) family.</text>
</comment>
<name>A0A9P6LTZ4_9FUNG</name>
<comment type="function">
    <text evidence="13">ADP:ATP antiporter that mediates import of ADP into the mitochondrial matrix for ATP synthesis, and export of ATP out to fuel the cell. Cycles between the cytoplasmic-open state (c-state) and the matrix-open state (m-state): operates by the alternating access mechanism with a single substrate-binding site intermittently exposed to either the cytosolic (c-state) or matrix (m-state) side of the inner mitochondrial membrane.</text>
</comment>
<evidence type="ECO:0000256" key="16">
    <source>
        <dbReference type="RuleBase" id="RU368008"/>
    </source>
</evidence>
<dbReference type="InterPro" id="IPR002067">
    <property type="entry name" value="MCP"/>
</dbReference>
<evidence type="ECO:0000256" key="5">
    <source>
        <dbReference type="ARBA" id="ARBA00022449"/>
    </source>
</evidence>
<evidence type="ECO:0000256" key="10">
    <source>
        <dbReference type="ARBA" id="ARBA00023128"/>
    </source>
</evidence>
<protein>
    <recommendedName>
        <fullName evidence="16">ADP/ATP translocase</fullName>
    </recommendedName>
    <alternativeName>
        <fullName evidence="16">ADP,ATP carrier protein</fullName>
    </alternativeName>
</protein>
<proteinExistence type="inferred from homology"/>
<evidence type="ECO:0000256" key="15">
    <source>
        <dbReference type="RuleBase" id="RU000488"/>
    </source>
</evidence>
<accession>A0A9P6LTZ4</accession>
<evidence type="ECO:0000256" key="6">
    <source>
        <dbReference type="ARBA" id="ARBA00022692"/>
    </source>
</evidence>
<dbReference type="SUPFAM" id="SSF103506">
    <property type="entry name" value="Mitochondrial carrier"/>
    <property type="match status" value="1"/>
</dbReference>
<comment type="subcellular location">
    <subcellularLocation>
        <location evidence="16">Membrane</location>
        <topology evidence="16">Multi-pass membrane protein</topology>
    </subcellularLocation>
    <subcellularLocation>
        <location evidence="1">Mitochondrion inner membrane</location>
        <topology evidence="1">Multi-pass membrane protein</topology>
    </subcellularLocation>
</comment>
<dbReference type="Gene3D" id="1.50.40.10">
    <property type="entry name" value="Mitochondrial carrier domain"/>
    <property type="match status" value="1"/>
</dbReference>
<comment type="caution">
    <text evidence="17">The sequence shown here is derived from an EMBL/GenBank/DDBJ whole genome shotgun (WGS) entry which is preliminary data.</text>
</comment>
<keyword evidence="9" id="KW-1133">Transmembrane helix</keyword>
<evidence type="ECO:0000313" key="17">
    <source>
        <dbReference type="EMBL" id="KAF9939592.1"/>
    </source>
</evidence>
<dbReference type="InterPro" id="IPR002113">
    <property type="entry name" value="ADT_euk_type"/>
</dbReference>
<dbReference type="InterPro" id="IPR023395">
    <property type="entry name" value="MCP_dom_sf"/>
</dbReference>
<dbReference type="PROSITE" id="PS50920">
    <property type="entry name" value="SOLCAR"/>
    <property type="match status" value="1"/>
</dbReference>
<dbReference type="Pfam" id="PF00153">
    <property type="entry name" value="Mito_carr"/>
    <property type="match status" value="3"/>
</dbReference>
<dbReference type="GO" id="GO:0005471">
    <property type="term" value="F:ATP:ADP antiporter activity"/>
    <property type="evidence" value="ECO:0007669"/>
    <property type="project" value="UniProtKB-UniRule"/>
</dbReference>
<evidence type="ECO:0000256" key="2">
    <source>
        <dbReference type="ARBA" id="ARBA00006375"/>
    </source>
</evidence>
<evidence type="ECO:0000256" key="4">
    <source>
        <dbReference type="ARBA" id="ARBA00022448"/>
    </source>
</evidence>
<evidence type="ECO:0000256" key="1">
    <source>
        <dbReference type="ARBA" id="ARBA00004448"/>
    </source>
</evidence>
<dbReference type="GO" id="GO:0140021">
    <property type="term" value="P:mitochondrial ADP transmembrane transport"/>
    <property type="evidence" value="ECO:0007669"/>
    <property type="project" value="InterPro"/>
</dbReference>
<dbReference type="AlphaFoldDB" id="A0A9P6LTZ4"/>
<keyword evidence="4 15" id="KW-0813">Transport</keyword>
<evidence type="ECO:0000313" key="18">
    <source>
        <dbReference type="Proteomes" id="UP000749646"/>
    </source>
</evidence>
<comment type="function">
    <text evidence="16">Catalyzes the exchange of ADP and ATP across the membrane.</text>
</comment>
<dbReference type="PANTHER" id="PTHR45635:SF14">
    <property type="entry name" value="ADP_ATP TRANSLOCASE"/>
    <property type="match status" value="1"/>
</dbReference>
<evidence type="ECO:0000256" key="13">
    <source>
        <dbReference type="ARBA" id="ARBA00045250"/>
    </source>
</evidence>
<dbReference type="OrthoDB" id="2406392at2759"/>
<sequence length="288" mass="32133">MATPYLKGAFITPAERIKYLLQVQPELIRAGRLSIPYGDASDCFTRVVDQEGKLSFWRCAIFKQPFLPYTRCNPYFRWIIRRMAYSYKEDFGVIMRWLLLSNKVVTVLTGDALVALVLSPLDVIRTRLACDIIDYSSSSSSSSGPGPSQLQQQQRQFTGAWDVVRQIRQVDGISGLYCGYAASASRSDLTRSLVFFGAAMFAGWVTYPFDTLRKRMIVAAGSTTNNKKTSSSPLRYKSSFHAFVQIVQTEGLRALFNGAGVDMASFSIWYIGATVFGMIAKAFGQDLT</sequence>
<evidence type="ECO:0000256" key="12">
    <source>
        <dbReference type="ARBA" id="ARBA00024143"/>
    </source>
</evidence>
<comment type="catalytic activity">
    <reaction evidence="12">
        <text>ADP(in) + ATP(out) = ADP(out) + ATP(in)</text>
        <dbReference type="Rhea" id="RHEA:34999"/>
        <dbReference type="ChEBI" id="CHEBI:30616"/>
        <dbReference type="ChEBI" id="CHEBI:456216"/>
    </reaction>
    <physiologicalReaction direction="left-to-right" evidence="12">
        <dbReference type="Rhea" id="RHEA:35000"/>
    </physiologicalReaction>
</comment>